<dbReference type="Proteomes" id="UP001597163">
    <property type="component" value="Unassembled WGS sequence"/>
</dbReference>
<protein>
    <submittedName>
        <fullName evidence="1">Uncharacterized protein</fullName>
    </submittedName>
</protein>
<dbReference type="EMBL" id="JBHTLJ010000003">
    <property type="protein sequence ID" value="MFD1163083.1"/>
    <property type="molecule type" value="Genomic_DNA"/>
</dbReference>
<sequence length="106" mass="12100">MIYFIIIFKNVSHLRFKPLKITVADSGLWQIKQDYFFGRSLRFIPTRLDTETSSVQETLQETLRSGFTLQVLAPKKGRCGLFAAIPNADNVPIENYLSLQGAFATW</sequence>
<gene>
    <name evidence="1" type="ORF">ACFQ2E_11680</name>
</gene>
<accession>A0ABW3RDN9</accession>
<keyword evidence="2" id="KW-1185">Reference proteome</keyword>
<dbReference type="RefSeq" id="WP_311940176.1">
    <property type="nucleotide sequence ID" value="NZ_JAVSCK010000003.1"/>
</dbReference>
<evidence type="ECO:0000313" key="2">
    <source>
        <dbReference type="Proteomes" id="UP001597163"/>
    </source>
</evidence>
<organism evidence="1 2">
    <name type="scientific">Hwangdonia seohaensis</name>
    <dbReference type="NCBI Taxonomy" id="1240727"/>
    <lineage>
        <taxon>Bacteria</taxon>
        <taxon>Pseudomonadati</taxon>
        <taxon>Bacteroidota</taxon>
        <taxon>Flavobacteriia</taxon>
        <taxon>Flavobacteriales</taxon>
        <taxon>Flavobacteriaceae</taxon>
        <taxon>Hwangdonia</taxon>
    </lineage>
</organism>
<reference evidence="2" key="1">
    <citation type="journal article" date="2019" name="Int. J. Syst. Evol. Microbiol.">
        <title>The Global Catalogue of Microorganisms (GCM) 10K type strain sequencing project: providing services to taxonomists for standard genome sequencing and annotation.</title>
        <authorList>
            <consortium name="The Broad Institute Genomics Platform"/>
            <consortium name="The Broad Institute Genome Sequencing Center for Infectious Disease"/>
            <person name="Wu L."/>
            <person name="Ma J."/>
        </authorList>
    </citation>
    <scope>NUCLEOTIDE SEQUENCE [LARGE SCALE GENOMIC DNA]</scope>
    <source>
        <strain evidence="2">CCUG 63246</strain>
    </source>
</reference>
<comment type="caution">
    <text evidence="1">The sequence shown here is derived from an EMBL/GenBank/DDBJ whole genome shotgun (WGS) entry which is preliminary data.</text>
</comment>
<name>A0ABW3RDN9_9FLAO</name>
<proteinExistence type="predicted"/>
<evidence type="ECO:0000313" key="1">
    <source>
        <dbReference type="EMBL" id="MFD1163083.1"/>
    </source>
</evidence>